<dbReference type="Gene3D" id="3.40.50.1820">
    <property type="entry name" value="alpha/beta hydrolase"/>
    <property type="match status" value="1"/>
</dbReference>
<dbReference type="SUPFAM" id="SSF53474">
    <property type="entry name" value="alpha/beta-Hydrolases"/>
    <property type="match status" value="1"/>
</dbReference>
<dbReference type="InterPro" id="IPR029058">
    <property type="entry name" value="AB_hydrolase_fold"/>
</dbReference>
<dbReference type="Pfam" id="PF01738">
    <property type="entry name" value="DLH"/>
    <property type="match status" value="1"/>
</dbReference>
<dbReference type="AlphaFoldDB" id="A0A109ZYH3"/>
<accession>A0A109ZYH3</accession>
<proteinExistence type="predicted"/>
<feature type="domain" description="Dienelactone hydrolase" evidence="1">
    <location>
        <begin position="20"/>
        <end position="225"/>
    </location>
</feature>
<protein>
    <submittedName>
        <fullName evidence="2">Carboxymethylenebutenolidase</fullName>
    </submittedName>
</protein>
<dbReference type="InterPro" id="IPR051049">
    <property type="entry name" value="Dienelactone_hydrolase-like"/>
</dbReference>
<dbReference type="InterPro" id="IPR002925">
    <property type="entry name" value="Dienelactn_hydro"/>
</dbReference>
<dbReference type="PANTHER" id="PTHR46623">
    <property type="entry name" value="CARBOXYMETHYLENEBUTENOLIDASE-RELATED"/>
    <property type="match status" value="1"/>
</dbReference>
<dbReference type="EMBL" id="KT955714">
    <property type="protein sequence ID" value="AMH39600.1"/>
    <property type="molecule type" value="Genomic_DNA"/>
</dbReference>
<dbReference type="PANTHER" id="PTHR46623:SF6">
    <property type="entry name" value="ALPHA_BETA-HYDROLASES SUPERFAMILY PROTEIN"/>
    <property type="match status" value="1"/>
</dbReference>
<evidence type="ECO:0000259" key="1">
    <source>
        <dbReference type="Pfam" id="PF01738"/>
    </source>
</evidence>
<organism evidence="2">
    <name type="scientific">Tardiphaga robiniae</name>
    <dbReference type="NCBI Taxonomy" id="943830"/>
    <lineage>
        <taxon>Bacteria</taxon>
        <taxon>Pseudomonadati</taxon>
        <taxon>Pseudomonadota</taxon>
        <taxon>Alphaproteobacteria</taxon>
        <taxon>Hyphomicrobiales</taxon>
        <taxon>Nitrobacteraceae</taxon>
        <taxon>Tardiphaga</taxon>
    </lineage>
</organism>
<dbReference type="GO" id="GO:0016787">
    <property type="term" value="F:hydrolase activity"/>
    <property type="evidence" value="ECO:0007669"/>
    <property type="project" value="InterPro"/>
</dbReference>
<gene>
    <name evidence="2" type="primary">clcD_1</name>
    <name evidence="2" type="ORF">PROKKA_00789</name>
</gene>
<reference evidence="2" key="1">
    <citation type="submission" date="2015-10" db="EMBL/GenBank/DDBJ databases">
        <title>Evolution marks in rhizobial microsymbionts genomes from the relict species Vavilovia formosa (Stev.) Fed.</title>
        <authorList>
            <person name="Kopat V."/>
        </authorList>
    </citation>
    <scope>NUCLEOTIDE SEQUENCE</scope>
    <source>
        <strain evidence="2">Vaf-07</strain>
    </source>
</reference>
<sequence length="227" mass="24501">MEYLVGQDITLTASDGFKLGAYRTQPEGKPKGAVVVIQEIFGVNDHIRTVCDRFAVQGYVAVAPSIFDRTEPNFQSGYSPEEIAIARKFVLNPDWPAMLRDTQAAIDSVGDVGNVGIIGFCLGGSVAFAAATKLTGLSAAIGYYGGAVVRFADDKPTVPTQLHFGEKDHGIPLSDVETIRAKRPDVEIFVYDGAEHGFNCDQRASYNKASADVARERSLAFLAKHLK</sequence>
<name>A0A109ZYH3_9BRAD</name>
<evidence type="ECO:0000313" key="2">
    <source>
        <dbReference type="EMBL" id="AMH39600.1"/>
    </source>
</evidence>